<dbReference type="PIRSF" id="PIRSF004555">
    <property type="entry name" value="UCP004555"/>
    <property type="match status" value="1"/>
</dbReference>
<accession>A0A934K350</accession>
<sequence length="97" mass="10005">MMKQLQQMQTRMAKLQAELGEMTVTGTAGGGAVTVTANAEQKILSVSIEPEALEEGAELLSDMVLAAANDALDKAREAAAQHMGQLTAGLGLPPGLI</sequence>
<proteinExistence type="inferred from homology"/>
<dbReference type="HAMAP" id="MF_00274">
    <property type="entry name" value="DNA_YbaB_EbfC"/>
    <property type="match status" value="1"/>
</dbReference>
<dbReference type="Pfam" id="PF02575">
    <property type="entry name" value="YbaB_DNA_bd"/>
    <property type="match status" value="1"/>
</dbReference>
<dbReference type="SUPFAM" id="SSF82607">
    <property type="entry name" value="YbaB-like"/>
    <property type="match status" value="1"/>
</dbReference>
<organism evidence="4 5">
    <name type="scientific">Candidatus Aeolococcus gillhamiae</name>
    <dbReference type="NCBI Taxonomy" id="3127015"/>
    <lineage>
        <taxon>Bacteria</taxon>
        <taxon>Bacillati</taxon>
        <taxon>Candidatus Dormiibacterota</taxon>
        <taxon>Candidatus Dormibacteria</taxon>
        <taxon>Candidatus Aeolococcales</taxon>
        <taxon>Candidatus Aeolococcaceae</taxon>
        <taxon>Candidatus Aeolococcus</taxon>
    </lineage>
</organism>
<name>A0A2W5ZHL2_9BACT</name>
<keyword evidence="2" id="KW-0963">Cytoplasm</keyword>
<dbReference type="InterPro" id="IPR004401">
    <property type="entry name" value="YbaB/EbfC"/>
</dbReference>
<dbReference type="Proteomes" id="UP000248724">
    <property type="component" value="Unassembled WGS sequence"/>
</dbReference>
<dbReference type="NCBIfam" id="TIGR00103">
    <property type="entry name" value="DNA_YbaB_EbfC"/>
    <property type="match status" value="1"/>
</dbReference>
<dbReference type="InterPro" id="IPR036894">
    <property type="entry name" value="YbaB-like_sf"/>
</dbReference>
<evidence type="ECO:0000256" key="1">
    <source>
        <dbReference type="ARBA" id="ARBA00023125"/>
    </source>
</evidence>
<evidence type="ECO:0000313" key="6">
    <source>
        <dbReference type="Proteomes" id="UP000606991"/>
    </source>
</evidence>
<accession>A0A2W5ZHL2</accession>
<dbReference type="EMBL" id="QHBU01000070">
    <property type="protein sequence ID" value="PZR82525.1"/>
    <property type="molecule type" value="Genomic_DNA"/>
</dbReference>
<keyword evidence="1 2" id="KW-0238">DNA-binding</keyword>
<comment type="similarity">
    <text evidence="2">Belongs to the YbaB/EbfC family.</text>
</comment>
<dbReference type="GO" id="GO:0003677">
    <property type="term" value="F:DNA binding"/>
    <property type="evidence" value="ECO:0007669"/>
    <property type="project" value="UniProtKB-UniRule"/>
</dbReference>
<evidence type="ECO:0000256" key="2">
    <source>
        <dbReference type="HAMAP-Rule" id="MF_00274"/>
    </source>
</evidence>
<dbReference type="Proteomes" id="UP000606991">
    <property type="component" value="Unassembled WGS sequence"/>
</dbReference>
<dbReference type="AlphaFoldDB" id="A0A2W5ZHL2"/>
<comment type="subunit">
    <text evidence="2">Homodimer.</text>
</comment>
<reference evidence="4 5" key="1">
    <citation type="journal article" date="2017" name="Nature">
        <title>Atmospheric trace gases support primary production in Antarctic desert surface soil.</title>
        <authorList>
            <person name="Ji M."/>
            <person name="Greening C."/>
            <person name="Vanwonterghem I."/>
            <person name="Carere C.R."/>
            <person name="Bay S.K."/>
            <person name="Steen J.A."/>
            <person name="Montgomery K."/>
            <person name="Lines T."/>
            <person name="Beardall J."/>
            <person name="van Dorst J."/>
            <person name="Snape I."/>
            <person name="Stott M.B."/>
            <person name="Hugenholtz P."/>
            <person name="Ferrari B.C."/>
        </authorList>
    </citation>
    <scope>NUCLEOTIDE SEQUENCE [LARGE SCALE GENOMIC DNA]</scope>
    <source>
        <strain evidence="4">RRmetagenome_bin12</strain>
    </source>
</reference>
<evidence type="ECO:0000313" key="4">
    <source>
        <dbReference type="EMBL" id="PZR82525.1"/>
    </source>
</evidence>
<comment type="subcellular location">
    <subcellularLocation>
        <location evidence="2">Cytoplasm</location>
        <location evidence="2">Nucleoid</location>
    </subcellularLocation>
</comment>
<dbReference type="PANTHER" id="PTHR33449:SF1">
    <property type="entry name" value="NUCLEOID-ASSOCIATED PROTEIN YBAB"/>
    <property type="match status" value="1"/>
</dbReference>
<protein>
    <recommendedName>
        <fullName evidence="2">Nucleoid-associated protein DLM65_03600</fullName>
    </recommendedName>
</protein>
<evidence type="ECO:0000313" key="5">
    <source>
        <dbReference type="Proteomes" id="UP000248724"/>
    </source>
</evidence>
<dbReference type="GO" id="GO:0005829">
    <property type="term" value="C:cytosol"/>
    <property type="evidence" value="ECO:0007669"/>
    <property type="project" value="TreeGrafter"/>
</dbReference>
<dbReference type="Gene3D" id="3.30.1310.10">
    <property type="entry name" value="Nucleoid-associated protein YbaB-like domain"/>
    <property type="match status" value="1"/>
</dbReference>
<dbReference type="EMBL" id="JAEKNS010000092">
    <property type="protein sequence ID" value="MBJ7594945.1"/>
    <property type="molecule type" value="Genomic_DNA"/>
</dbReference>
<dbReference type="RefSeq" id="WP_337311601.1">
    <property type="nucleotide sequence ID" value="NZ_JAEKNS010000092.1"/>
</dbReference>
<comment type="function">
    <text evidence="2">Binds to DNA and alters its conformation. May be involved in regulation of gene expression, nucleoid organization and DNA protection.</text>
</comment>
<dbReference type="PANTHER" id="PTHR33449">
    <property type="entry name" value="NUCLEOID-ASSOCIATED PROTEIN YBAB"/>
    <property type="match status" value="1"/>
</dbReference>
<reference evidence="4" key="2">
    <citation type="submission" date="2018-05" db="EMBL/GenBank/DDBJ databases">
        <authorList>
            <person name="Ferrari B."/>
        </authorList>
    </citation>
    <scope>NUCLEOTIDE SEQUENCE</scope>
    <source>
        <strain evidence="4">RRmetagenome_bin12</strain>
    </source>
</reference>
<reference evidence="3 6" key="3">
    <citation type="submission" date="2020-10" db="EMBL/GenBank/DDBJ databases">
        <title>Ca. Dormibacterota MAGs.</title>
        <authorList>
            <person name="Montgomery K."/>
        </authorList>
    </citation>
    <scope>NUCLEOTIDE SEQUENCE [LARGE SCALE GENOMIC DNA]</scope>
    <source>
        <strain evidence="3">SC8812_S17_18</strain>
    </source>
</reference>
<gene>
    <name evidence="4" type="ORF">DLM65_03600</name>
    <name evidence="3" type="ORF">JF886_08820</name>
</gene>
<dbReference type="GO" id="GO:0043590">
    <property type="term" value="C:bacterial nucleoid"/>
    <property type="evidence" value="ECO:0007669"/>
    <property type="project" value="UniProtKB-UniRule"/>
</dbReference>
<comment type="caution">
    <text evidence="4">The sequence shown here is derived from an EMBL/GenBank/DDBJ whole genome shotgun (WGS) entry which is preliminary data.</text>
</comment>
<evidence type="ECO:0000313" key="3">
    <source>
        <dbReference type="EMBL" id="MBJ7594945.1"/>
    </source>
</evidence>